<dbReference type="Proteomes" id="UP000274822">
    <property type="component" value="Unassembled WGS sequence"/>
</dbReference>
<protein>
    <recommendedName>
        <fullName evidence="3">WWE domain-containing protein</fullName>
    </recommendedName>
</protein>
<dbReference type="EMBL" id="RBNJ01014655">
    <property type="protein sequence ID" value="RUS24882.1"/>
    <property type="molecule type" value="Genomic_DNA"/>
</dbReference>
<gene>
    <name evidence="1" type="ORF">BC938DRAFT_472947</name>
</gene>
<dbReference type="InterPro" id="IPR037197">
    <property type="entry name" value="WWE_dom_sf"/>
</dbReference>
<evidence type="ECO:0008006" key="3">
    <source>
        <dbReference type="Google" id="ProtNLM"/>
    </source>
</evidence>
<organism evidence="1 2">
    <name type="scientific">Jimgerdemannia flammicorona</name>
    <dbReference type="NCBI Taxonomy" id="994334"/>
    <lineage>
        <taxon>Eukaryota</taxon>
        <taxon>Fungi</taxon>
        <taxon>Fungi incertae sedis</taxon>
        <taxon>Mucoromycota</taxon>
        <taxon>Mucoromycotina</taxon>
        <taxon>Endogonomycetes</taxon>
        <taxon>Endogonales</taxon>
        <taxon>Endogonaceae</taxon>
        <taxon>Jimgerdemannia</taxon>
    </lineage>
</organism>
<evidence type="ECO:0000313" key="2">
    <source>
        <dbReference type="Proteomes" id="UP000274822"/>
    </source>
</evidence>
<accession>A0A433Q531</accession>
<keyword evidence="2" id="KW-1185">Reference proteome</keyword>
<dbReference type="SUPFAM" id="SSF117839">
    <property type="entry name" value="WWE domain"/>
    <property type="match status" value="1"/>
</dbReference>
<sequence>MPVRWVYLAGTEWIPFDAAAQMVIEKLWDNGIGGGWTAHFGGQVYINLDTELYALINGQRCSLGRTIY</sequence>
<proteinExistence type="predicted"/>
<name>A0A433Q531_9FUNG</name>
<comment type="caution">
    <text evidence="1">The sequence shown here is derived from an EMBL/GenBank/DDBJ whole genome shotgun (WGS) entry which is preliminary data.</text>
</comment>
<reference evidence="1 2" key="1">
    <citation type="journal article" date="2018" name="New Phytol.">
        <title>Phylogenomics of Endogonaceae and evolution of mycorrhizas within Mucoromycota.</title>
        <authorList>
            <person name="Chang Y."/>
            <person name="Desiro A."/>
            <person name="Na H."/>
            <person name="Sandor L."/>
            <person name="Lipzen A."/>
            <person name="Clum A."/>
            <person name="Barry K."/>
            <person name="Grigoriev I.V."/>
            <person name="Martin F.M."/>
            <person name="Stajich J.E."/>
            <person name="Smith M.E."/>
            <person name="Bonito G."/>
            <person name="Spatafora J.W."/>
        </authorList>
    </citation>
    <scope>NUCLEOTIDE SEQUENCE [LARGE SCALE GENOMIC DNA]</scope>
    <source>
        <strain evidence="1 2">AD002</strain>
    </source>
</reference>
<dbReference type="AlphaFoldDB" id="A0A433Q531"/>
<evidence type="ECO:0000313" key="1">
    <source>
        <dbReference type="EMBL" id="RUS24882.1"/>
    </source>
</evidence>